<sequence length="93" mass="10593" precursor="true">MKSVIQAAAVVFLVTLGNVSFADAGEPGWSPVIVARGEYRQQIRSLPIQQRPYRPLHFYGNTVRRMHYRGTPAPLLREVATPVIVQRSRFDTW</sequence>
<name>A0A5C5XSD9_9BACT</name>
<comment type="caution">
    <text evidence="2">The sequence shown here is derived from an EMBL/GenBank/DDBJ whole genome shotgun (WGS) entry which is preliminary data.</text>
</comment>
<dbReference type="Proteomes" id="UP000318053">
    <property type="component" value="Unassembled WGS sequence"/>
</dbReference>
<dbReference type="EMBL" id="SJPK01000006">
    <property type="protein sequence ID" value="TWT66166.1"/>
    <property type="molecule type" value="Genomic_DNA"/>
</dbReference>
<keyword evidence="3" id="KW-1185">Reference proteome</keyword>
<evidence type="ECO:0000313" key="2">
    <source>
        <dbReference type="EMBL" id="TWT66166.1"/>
    </source>
</evidence>
<keyword evidence="1" id="KW-0732">Signal</keyword>
<gene>
    <name evidence="2" type="ORF">CA85_30300</name>
</gene>
<dbReference type="AlphaFoldDB" id="A0A5C5XSD9"/>
<evidence type="ECO:0000256" key="1">
    <source>
        <dbReference type="SAM" id="SignalP"/>
    </source>
</evidence>
<evidence type="ECO:0000313" key="3">
    <source>
        <dbReference type="Proteomes" id="UP000318053"/>
    </source>
</evidence>
<accession>A0A5C5XSD9</accession>
<organism evidence="2 3">
    <name type="scientific">Allorhodopirellula solitaria</name>
    <dbReference type="NCBI Taxonomy" id="2527987"/>
    <lineage>
        <taxon>Bacteria</taxon>
        <taxon>Pseudomonadati</taxon>
        <taxon>Planctomycetota</taxon>
        <taxon>Planctomycetia</taxon>
        <taxon>Pirellulales</taxon>
        <taxon>Pirellulaceae</taxon>
        <taxon>Allorhodopirellula</taxon>
    </lineage>
</organism>
<protein>
    <submittedName>
        <fullName evidence="2">Uncharacterized protein</fullName>
    </submittedName>
</protein>
<feature type="signal peptide" evidence="1">
    <location>
        <begin position="1"/>
        <end position="24"/>
    </location>
</feature>
<proteinExistence type="predicted"/>
<dbReference type="RefSeq" id="WP_186774944.1">
    <property type="nucleotide sequence ID" value="NZ_SJPK01000006.1"/>
</dbReference>
<reference evidence="2 3" key="1">
    <citation type="submission" date="2019-02" db="EMBL/GenBank/DDBJ databases">
        <title>Deep-cultivation of Planctomycetes and their phenomic and genomic characterization uncovers novel biology.</title>
        <authorList>
            <person name="Wiegand S."/>
            <person name="Jogler M."/>
            <person name="Boedeker C."/>
            <person name="Pinto D."/>
            <person name="Vollmers J."/>
            <person name="Rivas-Marin E."/>
            <person name="Kohn T."/>
            <person name="Peeters S.H."/>
            <person name="Heuer A."/>
            <person name="Rast P."/>
            <person name="Oberbeckmann S."/>
            <person name="Bunk B."/>
            <person name="Jeske O."/>
            <person name="Meyerdierks A."/>
            <person name="Storesund J.E."/>
            <person name="Kallscheuer N."/>
            <person name="Luecker S."/>
            <person name="Lage O.M."/>
            <person name="Pohl T."/>
            <person name="Merkel B.J."/>
            <person name="Hornburger P."/>
            <person name="Mueller R.-W."/>
            <person name="Bruemmer F."/>
            <person name="Labrenz M."/>
            <person name="Spormann A.M."/>
            <person name="Op Den Camp H."/>
            <person name="Overmann J."/>
            <person name="Amann R."/>
            <person name="Jetten M.S.M."/>
            <person name="Mascher T."/>
            <person name="Medema M.H."/>
            <person name="Devos D.P."/>
            <person name="Kaster A.-K."/>
            <person name="Ovreas L."/>
            <person name="Rohde M."/>
            <person name="Galperin M.Y."/>
            <person name="Jogler C."/>
        </authorList>
    </citation>
    <scope>NUCLEOTIDE SEQUENCE [LARGE SCALE GENOMIC DNA]</scope>
    <source>
        <strain evidence="2 3">CA85</strain>
    </source>
</reference>
<feature type="chain" id="PRO_5022782250" evidence="1">
    <location>
        <begin position="25"/>
        <end position="93"/>
    </location>
</feature>